<dbReference type="Pfam" id="PF09084">
    <property type="entry name" value="NMT1"/>
    <property type="match status" value="1"/>
</dbReference>
<dbReference type="Gene3D" id="3.40.190.10">
    <property type="entry name" value="Periplasmic binding protein-like II"/>
    <property type="match status" value="2"/>
</dbReference>
<feature type="domain" description="SsuA/THI5-like" evidence="5">
    <location>
        <begin position="42"/>
        <end position="246"/>
    </location>
</feature>
<evidence type="ECO:0000256" key="4">
    <source>
        <dbReference type="SAM" id="SignalP"/>
    </source>
</evidence>
<evidence type="ECO:0000259" key="5">
    <source>
        <dbReference type="Pfam" id="PF09084"/>
    </source>
</evidence>
<sequence length="325" mass="34873">MHARFSRSALWCLFVLLIFGPAPAAMAAGKKVVLSQLFQSIQLLPAYVAIAGGFFEKEGLEVNKQTAGSANAALSALLSGTADFSLHGPEWSAIASEKGAQVQVVASVVSRPSFWIAAAPDAKFETVADLKGQNVVTGMMPTTSTSMFMKLLKQNGLVPGEDVKVTQVQIGSEPGPLLAGQAKFAVLYQPGLDQVASKGMKVVYGFSSLADAYTVAAISTRRDIDPDTAGRFVKGLQRALIYMQTNVDETIAIAKKEFPSLDPAVVEAAVRRMVQERIYSASVDISREAFENSMSTQVELGNLKRMPAYDTIVSRRYIIDAIAQN</sequence>
<name>A0AA94V9C9_RHIRH</name>
<protein>
    <submittedName>
        <fullName evidence="6">ABC transporter substrate-binding protein</fullName>
    </submittedName>
</protein>
<gene>
    <name evidence="6" type="ORF">EXN24_25155</name>
</gene>
<comment type="similarity">
    <text evidence="2">Belongs to the bacterial solute-binding protein SsuA/TauA family.</text>
</comment>
<evidence type="ECO:0000256" key="2">
    <source>
        <dbReference type="ARBA" id="ARBA00010742"/>
    </source>
</evidence>
<evidence type="ECO:0000256" key="3">
    <source>
        <dbReference type="ARBA" id="ARBA00022729"/>
    </source>
</evidence>
<keyword evidence="3 4" id="KW-0732">Signal</keyword>
<organism evidence="6 7">
    <name type="scientific">Rhizobium rhizogenes</name>
    <name type="common">Agrobacterium rhizogenes</name>
    <dbReference type="NCBI Taxonomy" id="359"/>
    <lineage>
        <taxon>Bacteria</taxon>
        <taxon>Pseudomonadati</taxon>
        <taxon>Pseudomonadota</taxon>
        <taxon>Alphaproteobacteria</taxon>
        <taxon>Hyphomicrobiales</taxon>
        <taxon>Rhizobiaceae</taxon>
        <taxon>Rhizobium/Agrobacterium group</taxon>
        <taxon>Rhizobium</taxon>
    </lineage>
</organism>
<evidence type="ECO:0000313" key="6">
    <source>
        <dbReference type="EMBL" id="TRA84548.1"/>
    </source>
</evidence>
<comment type="subcellular location">
    <subcellularLocation>
        <location evidence="1">Periplasm</location>
    </subcellularLocation>
</comment>
<dbReference type="RefSeq" id="WP_142851620.1">
    <property type="nucleotide sequence ID" value="NZ_SGOB01000009.1"/>
</dbReference>
<dbReference type="InterPro" id="IPR015168">
    <property type="entry name" value="SsuA/THI5"/>
</dbReference>
<feature type="signal peptide" evidence="4">
    <location>
        <begin position="1"/>
        <end position="24"/>
    </location>
</feature>
<evidence type="ECO:0000256" key="1">
    <source>
        <dbReference type="ARBA" id="ARBA00004418"/>
    </source>
</evidence>
<feature type="chain" id="PRO_5041742766" evidence="4">
    <location>
        <begin position="25"/>
        <end position="325"/>
    </location>
</feature>
<dbReference type="PANTHER" id="PTHR30024:SF47">
    <property type="entry name" value="TAURINE-BINDING PERIPLASMIC PROTEIN"/>
    <property type="match status" value="1"/>
</dbReference>
<proteinExistence type="inferred from homology"/>
<dbReference type="GO" id="GO:0042597">
    <property type="term" value="C:periplasmic space"/>
    <property type="evidence" value="ECO:0007669"/>
    <property type="project" value="UniProtKB-SubCell"/>
</dbReference>
<reference evidence="6 7" key="1">
    <citation type="journal article" date="2019" name="Appl. Microbiol. Biotechnol.">
        <title>Differential efficiency of wild type rhizogenic strains for rol gene transformation of plants.</title>
        <authorList>
            <person name="Desmet S."/>
            <person name="De Keyser E."/>
            <person name="Van Vaerenbergh J."/>
            <person name="Baeyen S."/>
            <person name="Van Huylenbroeck J."/>
            <person name="Geelen D."/>
            <person name="Dhooghe E."/>
        </authorList>
    </citation>
    <scope>NUCLEOTIDE SEQUENCE [LARGE SCALE GENOMIC DNA]</scope>
    <source>
        <strain evidence="6 7">B 4.1</strain>
    </source>
</reference>
<dbReference type="EMBL" id="SGOB01000009">
    <property type="protein sequence ID" value="TRA84548.1"/>
    <property type="molecule type" value="Genomic_DNA"/>
</dbReference>
<comment type="caution">
    <text evidence="6">The sequence shown here is derived from an EMBL/GenBank/DDBJ whole genome shotgun (WGS) entry which is preliminary data.</text>
</comment>
<evidence type="ECO:0000313" key="7">
    <source>
        <dbReference type="Proteomes" id="UP000320858"/>
    </source>
</evidence>
<dbReference type="SUPFAM" id="SSF53850">
    <property type="entry name" value="Periplasmic binding protein-like II"/>
    <property type="match status" value="1"/>
</dbReference>
<dbReference type="Proteomes" id="UP000320858">
    <property type="component" value="Unassembled WGS sequence"/>
</dbReference>
<dbReference type="PANTHER" id="PTHR30024">
    <property type="entry name" value="ALIPHATIC SULFONATES-BINDING PROTEIN-RELATED"/>
    <property type="match status" value="1"/>
</dbReference>
<dbReference type="AlphaFoldDB" id="A0AA94V9C9"/>
<accession>A0AA94V9C9</accession>